<dbReference type="Proteomes" id="UP000201594">
    <property type="component" value="Segment"/>
</dbReference>
<proteinExistence type="predicted"/>
<dbReference type="KEGG" id="vg:29061661"/>
<gene>
    <name evidence="1" type="ORF">EARLPHILLIPIV_57</name>
</gene>
<organism evidence="1 2">
    <name type="scientific">Erwinia phage vB_EamM_EarlPhillipIV</name>
    <dbReference type="NCBI Taxonomy" id="1883372"/>
    <lineage>
        <taxon>Viruses</taxon>
        <taxon>Duplodnaviria</taxon>
        <taxon>Heunggongvirae</taxon>
        <taxon>Uroviricota</taxon>
        <taxon>Caudoviricetes</taxon>
        <taxon>Chimalliviridae</taxon>
        <taxon>Derbicusvirus</taxon>
        <taxon>Derbicusvirus derbicus</taxon>
    </lineage>
</organism>
<protein>
    <submittedName>
        <fullName evidence="1">Uncharacterized protein</fullName>
    </submittedName>
</protein>
<evidence type="ECO:0000313" key="1">
    <source>
        <dbReference type="EMBL" id="ANZ48907.1"/>
    </source>
</evidence>
<dbReference type="GeneID" id="29061661"/>
<evidence type="ECO:0000313" key="2">
    <source>
        <dbReference type="Proteomes" id="UP000201594"/>
    </source>
</evidence>
<dbReference type="RefSeq" id="YP_009278369.1">
    <property type="nucleotide sequence ID" value="NC_031007.1"/>
</dbReference>
<reference evidence="1 2" key="1">
    <citation type="submission" date="2016-06" db="EMBL/GenBank/DDBJ databases">
        <authorList>
            <person name="Kjaerup R.B."/>
            <person name="Dalgaard T.S."/>
            <person name="Juul-Madsen H.R."/>
        </authorList>
    </citation>
    <scope>NUCLEOTIDE SEQUENCE [LARGE SCALE GENOMIC DNA]</scope>
</reference>
<dbReference type="EMBL" id="KX397367">
    <property type="protein sequence ID" value="ANZ48907.1"/>
    <property type="molecule type" value="Genomic_DNA"/>
</dbReference>
<sequence>MTVVKVSLDEYETKHCIEDITEHYFVKGDNRYYVSTEEHLAILTWYRQCRALHEHDLDEVGLLLMQPVGDDYLYLYVTPGDLEKLDRLNIQTRGYSLYGEDDTSIRLVNTASGTSLRYRGLATCLVGQTHLGAFCYRPSSPRAVQDIDPALLK</sequence>
<accession>A0A1B2ICB1</accession>
<name>A0A1B2ICB1_9CAUD</name>